<dbReference type="PANTHER" id="PTHR42721:SF3">
    <property type="entry name" value="BETA-D-XYLOSIDASE 5-RELATED"/>
    <property type="match status" value="1"/>
</dbReference>
<dbReference type="InterPro" id="IPR036962">
    <property type="entry name" value="Glyco_hydro_3_N_sf"/>
</dbReference>
<sequence length="985" mass="103715">MRLEPAILTSPAADAAGDDIVGATGGGTAGADGHAADLAHQILRTLSLEQKVAMLHQHAPAVPELGLAPFHTGAEAAHGVAWLGPATVFPQPVGMAATWDADLIERLGEATGLELRGKKAEDPSVGLNAWAPVVNPLRHPLWGRNEEGFSEDPHLTAQLAGAYCRGLKGRDPRTWLTVPTLKHFLGYNNELDRNVTSSTLSPRVLHEYELPAYRSPIEDGVAGAVMLSYNLVNGRPAHVSDLVQSELRQWRNGESVTIVTDAGAPGSLFRAEKYFDDGPAAYAAALHAGVDSFTDDGDNPAPSIAYLNEALEKGLIGEDDVDRAVLRLLMLRARTGEFTPDSDPYATIGADAIGAAAHVRLAREAAAKSVVVLRNVAATGATTDAGAGLLPLGSEPGTIAVIGTLGSRVLSDWYSGTLQDEVSIADGLARRYGGSTGAGVVAEEGADVVALRSVRTGGYLGGAGTAVLTAQVAAPGEAERFIVKDWGKGELTLRSELTGKFVTDTGDGYLRATADRVGGWVVQETFRLDRAADGTAALQHVGTGKWLRIEAGTASAALVSDAGTADRFVLRTLKSGHEAARQAAANARTAVVVVGNDPHLGGRETLDRTTLELPLADQELVRVVREANPRTVLVIVSSYPYALGALADTPAIAWTSHGGQELGNGVADVLSGDTEPSGRLPQTWFRRDADLADILDYDIITSRSTYLYSRAEPLFALGHGLTYGEVHYESVALRELRGEGPQGPDQAELAVELRNAGARPAWELVQVYASAPGHRFDFPRRLLVGHQRVEVPAGGTATARVRVPLERLATYSVVEERMLVERGTYQFLVGASAEDLPLAVPFTVAGSAGAGRRSGRWFRAENFDSCTNLALVPETPLAGTAIAPADTTRPGWALYRGWEPAPADGGHEVLLEVVSGEPAGPAGLVRIQLPGPADTWNTAGSARVAAGFSGGLQIQLRSGTTFRERGGAFRLVLEGAVKVTRAQLA</sequence>
<name>A0ABQ2CH93_9MICC</name>
<dbReference type="InterPro" id="IPR044993">
    <property type="entry name" value="BXL"/>
</dbReference>
<protein>
    <submittedName>
        <fullName evidence="5">Sugar hydrolase</fullName>
    </submittedName>
</protein>
<organism evidence="5 6">
    <name type="scientific">Pseudarthrobacter scleromae</name>
    <dbReference type="NCBI Taxonomy" id="158897"/>
    <lineage>
        <taxon>Bacteria</taxon>
        <taxon>Bacillati</taxon>
        <taxon>Actinomycetota</taxon>
        <taxon>Actinomycetes</taxon>
        <taxon>Micrococcales</taxon>
        <taxon>Micrococcaceae</taxon>
        <taxon>Pseudarthrobacter</taxon>
    </lineage>
</organism>
<gene>
    <name evidence="5" type="ORF">GCM10007175_28410</name>
</gene>
<dbReference type="InterPro" id="IPR001764">
    <property type="entry name" value="Glyco_hydro_3_N"/>
</dbReference>
<dbReference type="Gene3D" id="2.60.40.10">
    <property type="entry name" value="Immunoglobulins"/>
    <property type="match status" value="1"/>
</dbReference>
<comment type="similarity">
    <text evidence="1">Belongs to the glycosyl hydrolase 3 family.</text>
</comment>
<dbReference type="SUPFAM" id="SSF50405">
    <property type="entry name" value="Actin-crosslinking proteins"/>
    <property type="match status" value="1"/>
</dbReference>
<keyword evidence="3 5" id="KW-0378">Hydrolase</keyword>
<dbReference type="Pfam" id="PF00933">
    <property type="entry name" value="Glyco_hydro_3"/>
    <property type="match status" value="1"/>
</dbReference>
<accession>A0ABQ2CH93</accession>
<evidence type="ECO:0000259" key="4">
    <source>
        <dbReference type="SMART" id="SM01217"/>
    </source>
</evidence>
<reference evidence="6" key="1">
    <citation type="journal article" date="2019" name="Int. J. Syst. Evol. Microbiol.">
        <title>The Global Catalogue of Microorganisms (GCM) 10K type strain sequencing project: providing services to taxonomists for standard genome sequencing and annotation.</title>
        <authorList>
            <consortium name="The Broad Institute Genomics Platform"/>
            <consortium name="The Broad Institute Genome Sequencing Center for Infectious Disease"/>
            <person name="Wu L."/>
            <person name="Ma J."/>
        </authorList>
    </citation>
    <scope>NUCLEOTIDE SEQUENCE [LARGE SCALE GENOMIC DNA]</scope>
    <source>
        <strain evidence="6">CGMCC 1.3601</strain>
    </source>
</reference>
<evidence type="ECO:0000256" key="3">
    <source>
        <dbReference type="ARBA" id="ARBA00022801"/>
    </source>
</evidence>
<dbReference type="InterPro" id="IPR002772">
    <property type="entry name" value="Glyco_hydro_3_C"/>
</dbReference>
<dbReference type="GO" id="GO:0016787">
    <property type="term" value="F:hydrolase activity"/>
    <property type="evidence" value="ECO:0007669"/>
    <property type="project" value="UniProtKB-KW"/>
</dbReference>
<dbReference type="InterPro" id="IPR008999">
    <property type="entry name" value="Actin-crosslinking"/>
</dbReference>
<dbReference type="EMBL" id="BMKV01000005">
    <property type="protein sequence ID" value="GGI89421.1"/>
    <property type="molecule type" value="Genomic_DNA"/>
</dbReference>
<dbReference type="InterPro" id="IPR017853">
    <property type="entry name" value="GH"/>
</dbReference>
<dbReference type="SMART" id="SM01217">
    <property type="entry name" value="Fn3_like"/>
    <property type="match status" value="1"/>
</dbReference>
<dbReference type="CDD" id="cd23343">
    <property type="entry name" value="beta-trefoil_FSCN_BglX-like"/>
    <property type="match status" value="1"/>
</dbReference>
<dbReference type="InterPro" id="IPR013783">
    <property type="entry name" value="Ig-like_fold"/>
</dbReference>
<comment type="caution">
    <text evidence="5">The sequence shown here is derived from an EMBL/GenBank/DDBJ whole genome shotgun (WGS) entry which is preliminary data.</text>
</comment>
<dbReference type="Pfam" id="PF14310">
    <property type="entry name" value="Fn3-like"/>
    <property type="match status" value="1"/>
</dbReference>
<dbReference type="SUPFAM" id="SSF52279">
    <property type="entry name" value="Beta-D-glucan exohydrolase, C-terminal domain"/>
    <property type="match status" value="1"/>
</dbReference>
<dbReference type="Gene3D" id="2.60.120.380">
    <property type="match status" value="1"/>
</dbReference>
<feature type="domain" description="Fibronectin type III-like" evidence="4">
    <location>
        <begin position="763"/>
        <end position="833"/>
    </location>
</feature>
<dbReference type="RefSeq" id="WP_229675391.1">
    <property type="nucleotide sequence ID" value="NZ_BMKV01000005.1"/>
</dbReference>
<dbReference type="Pfam" id="PF01915">
    <property type="entry name" value="Glyco_hydro_3_C"/>
    <property type="match status" value="1"/>
</dbReference>
<keyword evidence="2" id="KW-0732">Signal</keyword>
<dbReference type="Gene3D" id="3.20.20.300">
    <property type="entry name" value="Glycoside hydrolase, family 3, N-terminal domain"/>
    <property type="match status" value="1"/>
</dbReference>
<evidence type="ECO:0000313" key="5">
    <source>
        <dbReference type="EMBL" id="GGI89421.1"/>
    </source>
</evidence>
<evidence type="ECO:0000256" key="1">
    <source>
        <dbReference type="ARBA" id="ARBA00005336"/>
    </source>
</evidence>
<evidence type="ECO:0000256" key="2">
    <source>
        <dbReference type="ARBA" id="ARBA00022729"/>
    </source>
</evidence>
<dbReference type="SUPFAM" id="SSF51445">
    <property type="entry name" value="(Trans)glycosidases"/>
    <property type="match status" value="1"/>
</dbReference>
<dbReference type="InterPro" id="IPR036881">
    <property type="entry name" value="Glyco_hydro_3_C_sf"/>
</dbReference>
<dbReference type="PANTHER" id="PTHR42721">
    <property type="entry name" value="SUGAR HYDROLASE-RELATED"/>
    <property type="match status" value="1"/>
</dbReference>
<dbReference type="Proteomes" id="UP000658754">
    <property type="component" value="Unassembled WGS sequence"/>
</dbReference>
<proteinExistence type="inferred from homology"/>
<dbReference type="InterPro" id="IPR026891">
    <property type="entry name" value="Fn3-like"/>
</dbReference>
<dbReference type="Gene3D" id="3.40.50.1700">
    <property type="entry name" value="Glycoside hydrolase family 3 C-terminal domain"/>
    <property type="match status" value="1"/>
</dbReference>
<keyword evidence="6" id="KW-1185">Reference proteome</keyword>
<evidence type="ECO:0000313" key="6">
    <source>
        <dbReference type="Proteomes" id="UP000658754"/>
    </source>
</evidence>
<dbReference type="PRINTS" id="PR00133">
    <property type="entry name" value="GLHYDRLASE3"/>
</dbReference>